<evidence type="ECO:0000259" key="3">
    <source>
        <dbReference type="PROSITE" id="PS51688"/>
    </source>
</evidence>
<feature type="signal peptide" evidence="2">
    <location>
        <begin position="1"/>
        <end position="23"/>
    </location>
</feature>
<gene>
    <name evidence="4" type="ORF">QQ020_15965</name>
</gene>
<dbReference type="EMBL" id="JAUJEB010000003">
    <property type="protein sequence ID" value="MDN5213568.1"/>
    <property type="molecule type" value="Genomic_DNA"/>
</dbReference>
<organism evidence="4 5">
    <name type="scientific">Agaribacillus aureus</name>
    <dbReference type="NCBI Taxonomy" id="3051825"/>
    <lineage>
        <taxon>Bacteria</taxon>
        <taxon>Pseudomonadati</taxon>
        <taxon>Bacteroidota</taxon>
        <taxon>Cytophagia</taxon>
        <taxon>Cytophagales</taxon>
        <taxon>Splendidivirgaceae</taxon>
        <taxon>Agaribacillus</taxon>
    </lineage>
</organism>
<keyword evidence="2" id="KW-0732">Signal</keyword>
<evidence type="ECO:0000256" key="1">
    <source>
        <dbReference type="SAM" id="Coils"/>
    </source>
</evidence>
<dbReference type="InterPro" id="IPR026444">
    <property type="entry name" value="Secre_tail"/>
</dbReference>
<keyword evidence="1" id="KW-0175">Coiled coil</keyword>
<proteinExistence type="predicted"/>
<feature type="chain" id="PRO_5046902988" evidence="2">
    <location>
        <begin position="24"/>
        <end position="344"/>
    </location>
</feature>
<feature type="domain" description="Peptidase S74" evidence="3">
    <location>
        <begin position="141"/>
        <end position="237"/>
    </location>
</feature>
<dbReference type="Proteomes" id="UP001172083">
    <property type="component" value="Unassembled WGS sequence"/>
</dbReference>
<protein>
    <submittedName>
        <fullName evidence="4">Tail fiber domain-containing protein</fullName>
    </submittedName>
</protein>
<feature type="coiled-coil region" evidence="1">
    <location>
        <begin position="223"/>
        <end position="250"/>
    </location>
</feature>
<dbReference type="Gene3D" id="1.10.10.10">
    <property type="entry name" value="Winged helix-like DNA-binding domain superfamily/Winged helix DNA-binding domain"/>
    <property type="match status" value="1"/>
</dbReference>
<sequence>MRNSKIPALILSLFLFWSQPSFSQQWTGSSGSTGNISREGNVSIGTTTSGAKLRVDADSALGLLLERNNNIYTDTQARIGISSNNLGGPGLRLSISSNNGSTFLDGIFLHENTNVGIGNTTPSQKLHVSGSVLANSYLTSSDKRYKKNIRKVENSTSKLTLLRGVQYNMDQGNFQSNGFTAQNKIGLIAQEVKKVFPELVHEDAKGFLSVDYISLIPVIIEALKEQNQTIANQQNQILALENKLSAVDKNNLLQQRLEPAMLEQNSPNPFDQNTEIRYSLPANSAQATIFIYDLSGKQLINYALSSNGQGSVSIGAGELEAGLYIYSLVVDGKEVASRRMILTK</sequence>
<dbReference type="PROSITE" id="PS51688">
    <property type="entry name" value="ICA"/>
    <property type="match status" value="1"/>
</dbReference>
<reference evidence="4" key="1">
    <citation type="submission" date="2023-06" db="EMBL/GenBank/DDBJ databases">
        <title>Genomic of Agaribacillus aureum.</title>
        <authorList>
            <person name="Wang G."/>
        </authorList>
    </citation>
    <scope>NUCLEOTIDE SEQUENCE</scope>
    <source>
        <strain evidence="4">BMA12</strain>
    </source>
</reference>
<dbReference type="Pfam" id="PF18962">
    <property type="entry name" value="Por_Secre_tail"/>
    <property type="match status" value="1"/>
</dbReference>
<dbReference type="NCBIfam" id="TIGR04183">
    <property type="entry name" value="Por_Secre_tail"/>
    <property type="match status" value="1"/>
</dbReference>
<keyword evidence="5" id="KW-1185">Reference proteome</keyword>
<dbReference type="InterPro" id="IPR030392">
    <property type="entry name" value="S74_ICA"/>
</dbReference>
<accession>A0ABT8L740</accession>
<comment type="caution">
    <text evidence="4">The sequence shown here is derived from an EMBL/GenBank/DDBJ whole genome shotgun (WGS) entry which is preliminary data.</text>
</comment>
<dbReference type="Pfam" id="PF13884">
    <property type="entry name" value="Peptidase_S74"/>
    <property type="match status" value="1"/>
</dbReference>
<evidence type="ECO:0000313" key="5">
    <source>
        <dbReference type="Proteomes" id="UP001172083"/>
    </source>
</evidence>
<evidence type="ECO:0000313" key="4">
    <source>
        <dbReference type="EMBL" id="MDN5213568.1"/>
    </source>
</evidence>
<evidence type="ECO:0000256" key="2">
    <source>
        <dbReference type="SAM" id="SignalP"/>
    </source>
</evidence>
<dbReference type="InterPro" id="IPR036388">
    <property type="entry name" value="WH-like_DNA-bd_sf"/>
</dbReference>
<name>A0ABT8L740_9BACT</name>
<dbReference type="RefSeq" id="WP_346758906.1">
    <property type="nucleotide sequence ID" value="NZ_JAUJEB010000003.1"/>
</dbReference>